<dbReference type="OMA" id="CAWTIAV"/>
<protein>
    <submittedName>
        <fullName evidence="5">CUB domain-containing protein</fullName>
    </submittedName>
</protein>
<name>A0A915I2G4_ROMCU</name>
<dbReference type="AlphaFoldDB" id="A0A915I2G4"/>
<dbReference type="InterPro" id="IPR052129">
    <property type="entry name" value="Spermadhesin-Link_domain"/>
</dbReference>
<dbReference type="PANTHER" id="PTHR46908">
    <property type="entry name" value="CUBILIN-LIKE PROTEIN"/>
    <property type="match status" value="1"/>
</dbReference>
<feature type="domain" description="CUB" evidence="3">
    <location>
        <begin position="385"/>
        <end position="447"/>
    </location>
</feature>
<dbReference type="PROSITE" id="PS01180">
    <property type="entry name" value="CUB"/>
    <property type="match status" value="5"/>
</dbReference>
<dbReference type="WBParaSite" id="nRc.2.0.1.t07648-RA">
    <property type="protein sequence ID" value="nRc.2.0.1.t07648-RA"/>
    <property type="gene ID" value="nRc.2.0.1.g07648"/>
</dbReference>
<feature type="disulfide bond" evidence="2">
    <location>
        <begin position="259"/>
        <end position="286"/>
    </location>
</feature>
<dbReference type="PANTHER" id="PTHR46908:SF8">
    <property type="entry name" value="C-TYPE LECTIN DOMAIN-CONTAINING PROTEIN"/>
    <property type="match status" value="1"/>
</dbReference>
<accession>A0A915I2G4</accession>
<evidence type="ECO:0000259" key="3">
    <source>
        <dbReference type="PROSITE" id="PS01180"/>
    </source>
</evidence>
<keyword evidence="1 2" id="KW-1015">Disulfide bond</keyword>
<evidence type="ECO:0000313" key="5">
    <source>
        <dbReference type="WBParaSite" id="nRc.2.0.1.t07648-RA"/>
    </source>
</evidence>
<dbReference type="CDD" id="cd00041">
    <property type="entry name" value="CUB"/>
    <property type="match status" value="4"/>
</dbReference>
<feature type="domain" description="CUB" evidence="3">
    <location>
        <begin position="1"/>
        <end position="110"/>
    </location>
</feature>
<dbReference type="InterPro" id="IPR000859">
    <property type="entry name" value="CUB_dom"/>
</dbReference>
<dbReference type="Proteomes" id="UP000887565">
    <property type="component" value="Unplaced"/>
</dbReference>
<reference evidence="5" key="1">
    <citation type="submission" date="2022-11" db="UniProtKB">
        <authorList>
            <consortium name="WormBaseParasite"/>
        </authorList>
    </citation>
    <scope>IDENTIFICATION</scope>
</reference>
<organism evidence="4 5">
    <name type="scientific">Romanomermis culicivorax</name>
    <name type="common">Nematode worm</name>
    <dbReference type="NCBI Taxonomy" id="13658"/>
    <lineage>
        <taxon>Eukaryota</taxon>
        <taxon>Metazoa</taxon>
        <taxon>Ecdysozoa</taxon>
        <taxon>Nematoda</taxon>
        <taxon>Enoplea</taxon>
        <taxon>Dorylaimia</taxon>
        <taxon>Mermithida</taxon>
        <taxon>Mermithoidea</taxon>
        <taxon>Mermithidae</taxon>
        <taxon>Romanomermis</taxon>
    </lineage>
</organism>
<dbReference type="InterPro" id="IPR035914">
    <property type="entry name" value="Sperma_CUB_dom_sf"/>
</dbReference>
<evidence type="ECO:0000256" key="2">
    <source>
        <dbReference type="PROSITE-ProRule" id="PRU00059"/>
    </source>
</evidence>
<proteinExistence type="predicted"/>
<feature type="domain" description="CUB" evidence="3">
    <location>
        <begin position="114"/>
        <end position="213"/>
    </location>
</feature>
<dbReference type="SMART" id="SM00042">
    <property type="entry name" value="CUB"/>
    <property type="match status" value="4"/>
</dbReference>
<dbReference type="Gene3D" id="2.60.120.290">
    <property type="entry name" value="Spermadhesin, CUB domain"/>
    <property type="match status" value="5"/>
</dbReference>
<feature type="domain" description="CUB" evidence="3">
    <location>
        <begin position="259"/>
        <end position="383"/>
    </location>
</feature>
<evidence type="ECO:0000256" key="1">
    <source>
        <dbReference type="ARBA" id="ARBA00023157"/>
    </source>
</evidence>
<sequence length="699" mass="77510">MECKYNIQVKRGFKVLLTVENMTMPCNESYLEIKLVYIVSYQFSIAVAFFSRNGDSDFAPAVGGLLLSRLCRESRVESIKSQSNALYLRFKSEPISSMSRYIFRLKYQQIAEGCGGTLNAIIGGLSAPQFPLPSSQNVDCSWRITVAKGNIVSLRVGRFDSSIPPTVSCWAWGNRLEIRDGPYLTSPLMRRVCHIEESVGVFDSTSNELSVRYAQLAVIRAKIVPEKLPQARQKWPPNPRTVSSSNFESCKLYRVARTCNNIRLRGFYGRLESPGYPGMSHIKRNCSWRIETSLGNTLRLHFTHFDVQDKGPIPCNKTYLQFVPGQIKAVADLSMKNYTSNNIFCNLSFKPSIVYSTSNVIDIKFLAQTNVPSSHFALEWITIGCGGILTDNEGKFTVVNETDNDVEYRACEWTIKAPLGRKILLVVENFIFNGQDNSTGYPILSICDFINGPNAISITSTGDAMFVSMHHAVTTVPVPGGIVFAASYKFIESGCGGILTSSSGFISSPNFPNPYPLGTECNWLIKVKTGYTVQFKFATLDIGPSVANYDCTSRFGDILGTYIELFDGQNASAPLLRRFCGSRAVLIGQTIASTENAMFVRFRTSATDSMETRTGRGFSGNYSVGCGGLLTASGDKRTLESSASHFYSDCQWKIVAQNPGIESLVFNLRKTFANPKSRECCRRSWVFLAGVNFFILLIS</sequence>
<comment type="caution">
    <text evidence="2">Lacks conserved residue(s) required for the propagation of feature annotation.</text>
</comment>
<keyword evidence="4" id="KW-1185">Reference proteome</keyword>
<dbReference type="FunFam" id="2.60.120.290:FF:000005">
    <property type="entry name" value="Procollagen C-endopeptidase enhancer 1"/>
    <property type="match status" value="1"/>
</dbReference>
<evidence type="ECO:0000313" key="4">
    <source>
        <dbReference type="Proteomes" id="UP000887565"/>
    </source>
</evidence>
<dbReference type="SUPFAM" id="SSF49854">
    <property type="entry name" value="Spermadhesin, CUB domain"/>
    <property type="match status" value="5"/>
</dbReference>
<dbReference type="Pfam" id="PF00431">
    <property type="entry name" value="CUB"/>
    <property type="match status" value="3"/>
</dbReference>
<feature type="domain" description="CUB" evidence="3">
    <location>
        <begin position="495"/>
        <end position="625"/>
    </location>
</feature>